<keyword evidence="2 4" id="KW-0238">DNA-binding</keyword>
<dbReference type="SUPFAM" id="SSF56349">
    <property type="entry name" value="DNA breaking-rejoining enzymes"/>
    <property type="match status" value="1"/>
</dbReference>
<feature type="domain" description="Core-binding (CB)" evidence="6">
    <location>
        <begin position="68"/>
        <end position="149"/>
    </location>
</feature>
<organism evidence="7 8">
    <name type="scientific">Leisingera aquaemixtae</name>
    <dbReference type="NCBI Taxonomy" id="1396826"/>
    <lineage>
        <taxon>Bacteria</taxon>
        <taxon>Pseudomonadati</taxon>
        <taxon>Pseudomonadota</taxon>
        <taxon>Alphaproteobacteria</taxon>
        <taxon>Rhodobacterales</taxon>
        <taxon>Roseobacteraceae</taxon>
        <taxon>Leisingera</taxon>
    </lineage>
</organism>
<dbReference type="InterPro" id="IPR050090">
    <property type="entry name" value="Tyrosine_recombinase_XerCD"/>
</dbReference>
<dbReference type="CDD" id="cd00796">
    <property type="entry name" value="INT_Rci_Hp1_C"/>
    <property type="match status" value="1"/>
</dbReference>
<dbReference type="Pfam" id="PF00589">
    <property type="entry name" value="Phage_integrase"/>
    <property type="match status" value="1"/>
</dbReference>
<dbReference type="PROSITE" id="PS51900">
    <property type="entry name" value="CB"/>
    <property type="match status" value="1"/>
</dbReference>
<evidence type="ECO:0000256" key="1">
    <source>
        <dbReference type="ARBA" id="ARBA00022908"/>
    </source>
</evidence>
<evidence type="ECO:0000313" key="7">
    <source>
        <dbReference type="EMBL" id="CUI01109.1"/>
    </source>
</evidence>
<dbReference type="PROSITE" id="PS51898">
    <property type="entry name" value="TYR_RECOMBINASE"/>
    <property type="match status" value="1"/>
</dbReference>
<dbReference type="InterPro" id="IPR013762">
    <property type="entry name" value="Integrase-like_cat_sf"/>
</dbReference>
<evidence type="ECO:0000259" key="6">
    <source>
        <dbReference type="PROSITE" id="PS51900"/>
    </source>
</evidence>
<protein>
    <submittedName>
        <fullName evidence="7">Site-specific tyrosine recombinase XerC</fullName>
    </submittedName>
</protein>
<dbReference type="InterPro" id="IPR002104">
    <property type="entry name" value="Integrase_catalytic"/>
</dbReference>
<dbReference type="AlphaFoldDB" id="A0A0P1HCC0"/>
<gene>
    <name evidence="7" type="ORF">PHA8399_03250</name>
</gene>
<proteinExistence type="predicted"/>
<dbReference type="PANTHER" id="PTHR30349:SF94">
    <property type="entry name" value="INTEGRASE_RECOMBINASE HI_1414-RELATED"/>
    <property type="match status" value="1"/>
</dbReference>
<reference evidence="7 8" key="1">
    <citation type="submission" date="2015-09" db="EMBL/GenBank/DDBJ databases">
        <authorList>
            <consortium name="Swine Surveillance"/>
        </authorList>
    </citation>
    <scope>NUCLEOTIDE SEQUENCE [LARGE SCALE GENOMIC DNA]</scope>
    <source>
        <strain evidence="7 8">CECT 8399</strain>
    </source>
</reference>
<dbReference type="Proteomes" id="UP000051326">
    <property type="component" value="Unassembled WGS sequence"/>
</dbReference>
<dbReference type="RefSeq" id="WP_058287125.1">
    <property type="nucleotide sequence ID" value="NZ_CYSR01000030.1"/>
</dbReference>
<dbReference type="STRING" id="1396826.PHA8399_03250"/>
<evidence type="ECO:0000259" key="5">
    <source>
        <dbReference type="PROSITE" id="PS51898"/>
    </source>
</evidence>
<dbReference type="GO" id="GO:0003677">
    <property type="term" value="F:DNA binding"/>
    <property type="evidence" value="ECO:0007669"/>
    <property type="project" value="UniProtKB-UniRule"/>
</dbReference>
<dbReference type="Gene3D" id="1.10.443.10">
    <property type="entry name" value="Intergrase catalytic core"/>
    <property type="match status" value="1"/>
</dbReference>
<feature type="domain" description="Tyr recombinase" evidence="5">
    <location>
        <begin position="179"/>
        <end position="355"/>
    </location>
</feature>
<evidence type="ECO:0000313" key="8">
    <source>
        <dbReference type="Proteomes" id="UP000051326"/>
    </source>
</evidence>
<dbReference type="PANTHER" id="PTHR30349">
    <property type="entry name" value="PHAGE INTEGRASE-RELATED"/>
    <property type="match status" value="1"/>
</dbReference>
<sequence>MAHIIERKRKDGSTAYLAQIAIKRKGRWAHRESRTFDKKPAANAWLKKRMKEIDAAGDDLRKIKAKGITLRDALDKYLDTAGDKIGATKAQVLRTIRDEYDLSDKVADEILSSDIVQFAQEIAARPGVASAATVQNYLSHLSAVFRISRSAWSIPLDYLAMQEAMHACKRLQITAKSRSRDRRPTLVELEALLAHFIEATAANPRTMPMHKVALFALFSSRRESEITRARWDGLDQEHSRVFVKDMKHPGQKVGNDVWCDLPEQALKIAKSMPQKDERVFPFNPDTICTRFTRACKLLQIEDLRFHDLRHEGISRLFEMGNSIPQVAAVSGHRSWASLQRYTHLRQTGDKYEGWDWIDRVCRA</sequence>
<dbReference type="GO" id="GO:0006310">
    <property type="term" value="P:DNA recombination"/>
    <property type="evidence" value="ECO:0007669"/>
    <property type="project" value="UniProtKB-KW"/>
</dbReference>
<keyword evidence="1" id="KW-0229">DNA integration</keyword>
<keyword evidence="3" id="KW-0233">DNA recombination</keyword>
<dbReference type="EMBL" id="CYSR01000030">
    <property type="protein sequence ID" value="CUI01109.1"/>
    <property type="molecule type" value="Genomic_DNA"/>
</dbReference>
<evidence type="ECO:0000256" key="4">
    <source>
        <dbReference type="PROSITE-ProRule" id="PRU01248"/>
    </source>
</evidence>
<dbReference type="GO" id="GO:0015074">
    <property type="term" value="P:DNA integration"/>
    <property type="evidence" value="ECO:0007669"/>
    <property type="project" value="UniProtKB-KW"/>
</dbReference>
<accession>A0A0P1HCC0</accession>
<dbReference type="InterPro" id="IPR044068">
    <property type="entry name" value="CB"/>
</dbReference>
<evidence type="ECO:0000256" key="2">
    <source>
        <dbReference type="ARBA" id="ARBA00023125"/>
    </source>
</evidence>
<name>A0A0P1HCC0_9RHOB</name>
<dbReference type="InterPro" id="IPR011010">
    <property type="entry name" value="DNA_brk_join_enz"/>
</dbReference>
<evidence type="ECO:0000256" key="3">
    <source>
        <dbReference type="ARBA" id="ARBA00023172"/>
    </source>
</evidence>